<sequence length="202" mass="22696">MTERAIVPTHSAFLELKEERSGMREGYRFLDEKRLILAAEILAELGRYERELTAFRADYSEAVDALQSAVARHGLEGLAVHPTAPPLDTDCRLAPRRVLGVTLHDLIENDRQPQSPPPSVADSPEADSARRAFQALIPRIARLAAMVGNLQRLRADYARTARRARALEDVLLPEIDETLRAVESALEELEREEVVRARQVRT</sequence>
<feature type="region of interest" description="Disordered" evidence="5">
    <location>
        <begin position="107"/>
        <end position="127"/>
    </location>
</feature>
<evidence type="ECO:0000256" key="3">
    <source>
        <dbReference type="ARBA" id="ARBA00023065"/>
    </source>
</evidence>
<dbReference type="RefSeq" id="WP_093028729.1">
    <property type="nucleotide sequence ID" value="NZ_FNNZ01000003.1"/>
</dbReference>
<dbReference type="STRING" id="1058.SAMN05421783_103162"/>
<evidence type="ECO:0000256" key="5">
    <source>
        <dbReference type="SAM" id="MobiDB-lite"/>
    </source>
</evidence>
<keyword evidence="2" id="KW-0813">Transport</keyword>
<name>A0A1H2SWR2_THIRO</name>
<keyword evidence="7" id="KW-1185">Reference proteome</keyword>
<dbReference type="InterPro" id="IPR002699">
    <property type="entry name" value="V_ATPase_D"/>
</dbReference>
<dbReference type="EMBL" id="FNNZ01000003">
    <property type="protein sequence ID" value="SDW35444.1"/>
    <property type="molecule type" value="Genomic_DNA"/>
</dbReference>
<feature type="coiled-coil region" evidence="4">
    <location>
        <begin position="150"/>
        <end position="195"/>
    </location>
</feature>
<organism evidence="6 7">
    <name type="scientific">Thiocapsa roseopersicina</name>
    <dbReference type="NCBI Taxonomy" id="1058"/>
    <lineage>
        <taxon>Bacteria</taxon>
        <taxon>Pseudomonadati</taxon>
        <taxon>Pseudomonadota</taxon>
        <taxon>Gammaproteobacteria</taxon>
        <taxon>Chromatiales</taxon>
        <taxon>Chromatiaceae</taxon>
        <taxon>Thiocapsa</taxon>
    </lineage>
</organism>
<proteinExistence type="inferred from homology"/>
<evidence type="ECO:0000256" key="1">
    <source>
        <dbReference type="ARBA" id="ARBA00005850"/>
    </source>
</evidence>
<dbReference type="PANTHER" id="PTHR11671">
    <property type="entry name" value="V-TYPE ATP SYNTHASE SUBUNIT D"/>
    <property type="match status" value="1"/>
</dbReference>
<evidence type="ECO:0000313" key="7">
    <source>
        <dbReference type="Proteomes" id="UP000198816"/>
    </source>
</evidence>
<dbReference type="GO" id="GO:0046961">
    <property type="term" value="F:proton-transporting ATPase activity, rotational mechanism"/>
    <property type="evidence" value="ECO:0007669"/>
    <property type="project" value="InterPro"/>
</dbReference>
<comment type="similarity">
    <text evidence="1">Belongs to the V-ATPase D subunit family.</text>
</comment>
<accession>A0A1H2SWR2</accession>
<dbReference type="Proteomes" id="UP000198816">
    <property type="component" value="Unassembled WGS sequence"/>
</dbReference>
<gene>
    <name evidence="6" type="ORF">SAMN05421783_103162</name>
</gene>
<reference evidence="7" key="1">
    <citation type="submission" date="2016-10" db="EMBL/GenBank/DDBJ databases">
        <authorList>
            <person name="Varghese N."/>
            <person name="Submissions S."/>
        </authorList>
    </citation>
    <scope>NUCLEOTIDE SEQUENCE [LARGE SCALE GENOMIC DNA]</scope>
    <source>
        <strain evidence="7">DSM 217</strain>
    </source>
</reference>
<evidence type="ECO:0000256" key="2">
    <source>
        <dbReference type="ARBA" id="ARBA00022448"/>
    </source>
</evidence>
<dbReference type="Gene3D" id="1.10.287.3240">
    <property type="match status" value="1"/>
</dbReference>
<protein>
    <submittedName>
        <fullName evidence="6">V/A-type H+-transporting ATPase subunit D</fullName>
    </submittedName>
</protein>
<dbReference type="AlphaFoldDB" id="A0A1H2SWR2"/>
<keyword evidence="4" id="KW-0175">Coiled coil</keyword>
<evidence type="ECO:0000256" key="4">
    <source>
        <dbReference type="SAM" id="Coils"/>
    </source>
</evidence>
<keyword evidence="3" id="KW-0406">Ion transport</keyword>
<evidence type="ECO:0000313" key="6">
    <source>
        <dbReference type="EMBL" id="SDW35444.1"/>
    </source>
</evidence>
<dbReference type="Pfam" id="PF01813">
    <property type="entry name" value="ATP-synt_D"/>
    <property type="match status" value="1"/>
</dbReference>
<dbReference type="OrthoDB" id="5768438at2"/>